<evidence type="ECO:0000259" key="1">
    <source>
        <dbReference type="Pfam" id="PF13358"/>
    </source>
</evidence>
<protein>
    <recommendedName>
        <fullName evidence="1">Tc1-like transposase DDE domain-containing protein</fullName>
    </recommendedName>
</protein>
<dbReference type="NCBIfam" id="NF033545">
    <property type="entry name" value="transpos_IS630"/>
    <property type="match status" value="1"/>
</dbReference>
<gene>
    <name evidence="2" type="ORF">CA12_02180</name>
</gene>
<feature type="domain" description="Tc1-like transposase DDE" evidence="1">
    <location>
        <begin position="41"/>
        <end position="193"/>
    </location>
</feature>
<dbReference type="KEGG" id="acaf:CA12_02180"/>
<accession>A0A517P441</accession>
<keyword evidence="3" id="KW-1185">Reference proteome</keyword>
<dbReference type="InterPro" id="IPR038717">
    <property type="entry name" value="Tc1-like_DDE_dom"/>
</dbReference>
<evidence type="ECO:0000313" key="2">
    <source>
        <dbReference type="EMBL" id="QDT14150.1"/>
    </source>
</evidence>
<organism evidence="2 3">
    <name type="scientific">Alienimonas californiensis</name>
    <dbReference type="NCBI Taxonomy" id="2527989"/>
    <lineage>
        <taxon>Bacteria</taxon>
        <taxon>Pseudomonadati</taxon>
        <taxon>Planctomycetota</taxon>
        <taxon>Planctomycetia</taxon>
        <taxon>Planctomycetales</taxon>
        <taxon>Planctomycetaceae</taxon>
        <taxon>Alienimonas</taxon>
    </lineage>
</organism>
<proteinExistence type="predicted"/>
<dbReference type="AlphaFoldDB" id="A0A517P441"/>
<dbReference type="EMBL" id="CP036265">
    <property type="protein sequence ID" value="QDT14150.1"/>
    <property type="molecule type" value="Genomic_DNA"/>
</dbReference>
<name>A0A517P441_9PLAN</name>
<dbReference type="Pfam" id="PF13358">
    <property type="entry name" value="DDE_3"/>
    <property type="match status" value="1"/>
</dbReference>
<dbReference type="Proteomes" id="UP000318741">
    <property type="component" value="Chromosome"/>
</dbReference>
<sequence length="232" mass="26586">MLRPHRVKQWVIPPGRSAAFVADMERTLDVYAEPRDPKRPVVGLDERPCALVGEGRDPLPMRPGADARQDCEYVRGGLCCAFLAFEPLRAWRRAWVRPQRRRLEFAEIVRELCDEVYPDAEVVRIVCDNLNTHTASAFYERYPAAEARRLADRVEFIYTPVHGSWLDVVECEFSAMVRQCLGRRRLGGIETLRREIEAWVAARNAAGATVRWQFTTADARIKLSRLYPSVTA</sequence>
<reference evidence="2 3" key="1">
    <citation type="submission" date="2019-02" db="EMBL/GenBank/DDBJ databases">
        <title>Deep-cultivation of Planctomycetes and their phenomic and genomic characterization uncovers novel biology.</title>
        <authorList>
            <person name="Wiegand S."/>
            <person name="Jogler M."/>
            <person name="Boedeker C."/>
            <person name="Pinto D."/>
            <person name="Vollmers J."/>
            <person name="Rivas-Marin E."/>
            <person name="Kohn T."/>
            <person name="Peeters S.H."/>
            <person name="Heuer A."/>
            <person name="Rast P."/>
            <person name="Oberbeckmann S."/>
            <person name="Bunk B."/>
            <person name="Jeske O."/>
            <person name="Meyerdierks A."/>
            <person name="Storesund J.E."/>
            <person name="Kallscheuer N."/>
            <person name="Luecker S."/>
            <person name="Lage O.M."/>
            <person name="Pohl T."/>
            <person name="Merkel B.J."/>
            <person name="Hornburger P."/>
            <person name="Mueller R.-W."/>
            <person name="Bruemmer F."/>
            <person name="Labrenz M."/>
            <person name="Spormann A.M."/>
            <person name="Op den Camp H."/>
            <person name="Overmann J."/>
            <person name="Amann R."/>
            <person name="Jetten M.S.M."/>
            <person name="Mascher T."/>
            <person name="Medema M.H."/>
            <person name="Devos D.P."/>
            <person name="Kaster A.-K."/>
            <person name="Ovreas L."/>
            <person name="Rohde M."/>
            <person name="Galperin M.Y."/>
            <person name="Jogler C."/>
        </authorList>
    </citation>
    <scope>NUCLEOTIDE SEQUENCE [LARGE SCALE GENOMIC DNA]</scope>
    <source>
        <strain evidence="2 3">CA12</strain>
    </source>
</reference>
<evidence type="ECO:0000313" key="3">
    <source>
        <dbReference type="Proteomes" id="UP000318741"/>
    </source>
</evidence>
<dbReference type="InterPro" id="IPR047655">
    <property type="entry name" value="Transpos_IS630-like"/>
</dbReference>
<dbReference type="RefSeq" id="WP_207622090.1">
    <property type="nucleotide sequence ID" value="NZ_CP036265.1"/>
</dbReference>